<feature type="region of interest" description="Disordered" evidence="1">
    <location>
        <begin position="1"/>
        <end position="73"/>
    </location>
</feature>
<evidence type="ECO:0000313" key="3">
    <source>
        <dbReference type="EMBL" id="KBZ59754.1"/>
    </source>
</evidence>
<proteinExistence type="predicted"/>
<keyword evidence="4" id="KW-1185">Reference proteome</keyword>
<dbReference type="EMBL" id="JLXW01000011">
    <property type="protein sequence ID" value="KBZ59754.1"/>
    <property type="molecule type" value="Genomic_DNA"/>
</dbReference>
<accession>A0A051TS57</accession>
<evidence type="ECO:0000313" key="4">
    <source>
        <dbReference type="Proteomes" id="UP000025947"/>
    </source>
</evidence>
<protein>
    <submittedName>
        <fullName evidence="3">Uncharacterized protein</fullName>
    </submittedName>
</protein>
<name>A0A051TS57_9MYCO</name>
<dbReference type="Proteomes" id="UP000025947">
    <property type="component" value="Unassembled WGS sequence"/>
</dbReference>
<reference evidence="3 4" key="1">
    <citation type="submission" date="2014-04" db="EMBL/GenBank/DDBJ databases">
        <title>The Genome Sequence of Mycobacterium tuberculosis TKK-01-0051.</title>
        <authorList>
            <consortium name="The Broad Institute Genomics Platform"/>
            <consortium name="The Broad Institute Genome Sequencing Center for Infectious Disease"/>
            <person name="Earl A.M."/>
            <person name="Cohen K."/>
            <person name="Pym A."/>
            <person name="Bishai W."/>
            <person name="Maharaj K."/>
            <person name="Desjardins C."/>
            <person name="Abeel T."/>
            <person name="Young S."/>
            <person name="Zeng Q."/>
            <person name="Gargeya S."/>
            <person name="Abouelleil A."/>
            <person name="Alvarado L."/>
            <person name="Chapman S.B."/>
            <person name="Gainer-Dewar J."/>
            <person name="Goldberg J."/>
            <person name="Griggs A."/>
            <person name="Gujja S."/>
            <person name="Hansen M."/>
            <person name="Howarth C."/>
            <person name="Imamovic A."/>
            <person name="Larimer J."/>
            <person name="Murphy C."/>
            <person name="Naylor J."/>
            <person name="Pearson M."/>
            <person name="Poon T.W."/>
            <person name="Priest M."/>
            <person name="Roberts A."/>
            <person name="Saif S."/>
            <person name="Shea T."/>
            <person name="Sykes S."/>
            <person name="Wortman J."/>
            <person name="Nusbaum C."/>
            <person name="Birren B."/>
        </authorList>
    </citation>
    <scope>NUCLEOTIDE SEQUENCE [LARGE SCALE GENOMIC DNA]</scope>
    <source>
        <strain evidence="3 4">TKK-01-0051</strain>
    </source>
</reference>
<evidence type="ECO:0000256" key="1">
    <source>
        <dbReference type="SAM" id="MobiDB-lite"/>
    </source>
</evidence>
<feature type="transmembrane region" description="Helical" evidence="2">
    <location>
        <begin position="81"/>
        <end position="102"/>
    </location>
</feature>
<sequence>MSEGPGHRPWGENPTPASTPGQPPGAPWQSGAGWPEQWGQGAQATPFEQPAYGPWSSPPPVTVAHFNGPHGAPGQRNRKPLIIGLSVAAVVLVVIVIAVIAVSSGGGSGSAGDAAKGYLEALARGDAQAALTYSTDQPASKEFLTDDILKRQIARWPITDIKILDDNSARGFGFGQVHVSAKFGDNTSDVTMSIKKAGNDWKLDHAAIKVDTLNAGIEQAAVKTATFFGKPVGTAPVYVFPGWLDVASSNPNLAVNPKKPFLLDNLTTAGAYFNDLEFKLSDNGVAATSSAISAALANCANSTQLRPPDCPQHAFDYDLVDGTAAWGKPDISGLKINLFDPFRLEASFSGSVNFPLTAQTRSGGTKTSVVNAFVSGNADESQNPPVVSLR</sequence>
<keyword evidence="2" id="KW-0472">Membrane</keyword>
<dbReference type="AlphaFoldDB" id="A0A051TS57"/>
<feature type="compositionally biased region" description="Basic and acidic residues" evidence="1">
    <location>
        <begin position="1"/>
        <end position="10"/>
    </location>
</feature>
<keyword evidence="2" id="KW-0812">Transmembrane</keyword>
<keyword evidence="2" id="KW-1133">Transmembrane helix</keyword>
<organism evidence="3 4">
    <name type="scientific">Mycobacterium [tuberculosis] TKK-01-0051</name>
    <dbReference type="NCBI Taxonomy" id="1324261"/>
    <lineage>
        <taxon>Bacteria</taxon>
        <taxon>Bacillati</taxon>
        <taxon>Actinomycetota</taxon>
        <taxon>Actinomycetes</taxon>
        <taxon>Mycobacteriales</taxon>
        <taxon>Mycobacteriaceae</taxon>
        <taxon>Mycobacterium</taxon>
        <taxon>Mycobacterium avium complex (MAC)</taxon>
    </lineage>
</organism>
<comment type="caution">
    <text evidence="3">The sequence shown here is derived from an EMBL/GenBank/DDBJ whole genome shotgun (WGS) entry which is preliminary data.</text>
</comment>
<dbReference type="RefSeq" id="WP_049957533.1">
    <property type="nucleotide sequence ID" value="NZ_KK328284.1"/>
</dbReference>
<evidence type="ECO:0000256" key="2">
    <source>
        <dbReference type="SAM" id="Phobius"/>
    </source>
</evidence>
<gene>
    <name evidence="3" type="ORF">K875_05321</name>
</gene>
<dbReference type="HOGENOM" id="CLU_675815_0_0_11"/>
<dbReference type="PATRIC" id="fig|1324261.3.peg.5361"/>